<evidence type="ECO:0000313" key="1">
    <source>
        <dbReference type="EMBL" id="AER48177.1"/>
    </source>
</evidence>
<organism evidence="1 2">
    <name type="scientific">Mycobacterium phage Bruns</name>
    <dbReference type="NCBI Taxonomy" id="2902905"/>
    <lineage>
        <taxon>Viruses</taxon>
        <taxon>Duplodnaviria</taxon>
        <taxon>Heunggongvirae</taxon>
        <taxon>Uroviricota</taxon>
        <taxon>Caudoviricetes</taxon>
        <taxon>Fromanvirus</taxon>
        <taxon>Fromanvirus bruns</taxon>
    </lineage>
</organism>
<keyword evidence="2" id="KW-1185">Reference proteome</keyword>
<protein>
    <submittedName>
        <fullName evidence="1">Uncharacterized protein</fullName>
    </submittedName>
</protein>
<proteinExistence type="predicted"/>
<sequence length="48" mass="5566">MTIFAIYGNHGEYRMPHTPVFDTKAKAMAYARSWYPDNKFIAVKEVAK</sequence>
<dbReference type="GeneID" id="18560457"/>
<accession>G8I635</accession>
<dbReference type="KEGG" id="vg:18560457"/>
<dbReference type="RefSeq" id="YP_009011420.1">
    <property type="nucleotide sequence ID" value="NC_023687.1"/>
</dbReference>
<evidence type="ECO:0000313" key="2">
    <source>
        <dbReference type="Proteomes" id="UP000005861"/>
    </source>
</evidence>
<reference evidence="1 2" key="1">
    <citation type="journal article" date="2012" name="J. Virol.">
        <title>Complete Genome Sequences of 138 Mycobacteriophages.</title>
        <authorList>
            <consortium name="the Science Education Alliance Phage Hunters Advancing Genomics and Evolutionary Science Program"/>
            <consortium name="the KwaZulu-Natal Research Institute for Tuberculosis and HIV Mycobacterial Genetics Course Students"/>
            <consortium name="the Phage Hunters Integrating Research and Education Program"/>
            <person name="Hatfull G.F."/>
        </authorList>
    </citation>
    <scope>NUCLEOTIDE SEQUENCE [LARGE SCALE GENOMIC DNA]</scope>
</reference>
<dbReference type="Proteomes" id="UP000005861">
    <property type="component" value="Segment"/>
</dbReference>
<name>G8I635_9CAUD</name>
<dbReference type="EMBL" id="JN698998">
    <property type="protein sequence ID" value="AER48177.1"/>
    <property type="molecule type" value="Genomic_DNA"/>
</dbReference>
<gene>
    <name evidence="1" type="primary">87</name>
    <name evidence="1" type="ORF">BRUNS_87</name>
</gene>
<dbReference type="OrthoDB" id="26346at10239"/>